<feature type="region of interest" description="Disordered" evidence="1">
    <location>
        <begin position="1"/>
        <end position="29"/>
    </location>
</feature>
<evidence type="ECO:0000256" key="1">
    <source>
        <dbReference type="SAM" id="MobiDB-lite"/>
    </source>
</evidence>
<accession>A0A9P8TNU6</accession>
<dbReference type="EMBL" id="JAEUBG010001919">
    <property type="protein sequence ID" value="KAH3685550.1"/>
    <property type="molecule type" value="Genomic_DNA"/>
</dbReference>
<keyword evidence="4" id="KW-1185">Reference proteome</keyword>
<evidence type="ECO:0000313" key="3">
    <source>
        <dbReference type="EMBL" id="KAH3685550.1"/>
    </source>
</evidence>
<comment type="caution">
    <text evidence="3">The sequence shown here is derived from an EMBL/GenBank/DDBJ whole genome shotgun (WGS) entry which is preliminary data.</text>
</comment>
<gene>
    <name evidence="3" type="ORF">WICPIJ_003476</name>
</gene>
<evidence type="ECO:0000313" key="4">
    <source>
        <dbReference type="Proteomes" id="UP000774326"/>
    </source>
</evidence>
<feature type="compositionally biased region" description="Basic and acidic residues" evidence="1">
    <location>
        <begin position="72"/>
        <end position="81"/>
    </location>
</feature>
<dbReference type="Proteomes" id="UP000774326">
    <property type="component" value="Unassembled WGS sequence"/>
</dbReference>
<keyword evidence="2" id="KW-0472">Membrane</keyword>
<feature type="compositionally biased region" description="Low complexity" evidence="1">
    <location>
        <begin position="1"/>
        <end position="23"/>
    </location>
</feature>
<keyword evidence="2" id="KW-1133">Transmembrane helix</keyword>
<name>A0A9P8TNU6_WICPI</name>
<sequence length="341" mass="38547">MNISETFNSTFTNTTGNSTTASTPQSGGNGGAGKTFGGIFGGVLACLAVLVVFGIMFSQADYYRESKKKQSRVQDDLEKGLESNGEDTAERPNADSAGSAGLRIRDNSNTEIRNPPDYDPLQGLEEQLIGNNEEPTVSIAITRKHEELLGRWYSVISEEGGEVFNRGQEFELFYYDIFEKLSKFMRDVRRKGLINIPNTTTRYPIHDQWDLFTNKMDSNLITYEEMIDELIIFMQLLIDWMKQFKVAEDDLEERDDTAESIMSGIVDQMEENIATRTVETLPLYRENDPDDRGFEEDQWVGRDHDAAVIDVDDLNGQEAANPQYDIDLNAPPPAYVRDLRS</sequence>
<reference evidence="3" key="2">
    <citation type="submission" date="2021-01" db="EMBL/GenBank/DDBJ databases">
        <authorList>
            <person name="Schikora-Tamarit M.A."/>
        </authorList>
    </citation>
    <scope>NUCLEOTIDE SEQUENCE</scope>
    <source>
        <strain evidence="3">CBS2887</strain>
    </source>
</reference>
<organism evidence="3 4">
    <name type="scientific">Wickerhamomyces pijperi</name>
    <name type="common">Yeast</name>
    <name type="synonym">Pichia pijperi</name>
    <dbReference type="NCBI Taxonomy" id="599730"/>
    <lineage>
        <taxon>Eukaryota</taxon>
        <taxon>Fungi</taxon>
        <taxon>Dikarya</taxon>
        <taxon>Ascomycota</taxon>
        <taxon>Saccharomycotina</taxon>
        <taxon>Saccharomycetes</taxon>
        <taxon>Phaffomycetales</taxon>
        <taxon>Wickerhamomycetaceae</taxon>
        <taxon>Wickerhamomyces</taxon>
    </lineage>
</organism>
<feature type="region of interest" description="Disordered" evidence="1">
    <location>
        <begin position="68"/>
        <end position="120"/>
    </location>
</feature>
<proteinExistence type="predicted"/>
<dbReference type="AlphaFoldDB" id="A0A9P8TNU6"/>
<evidence type="ECO:0000256" key="2">
    <source>
        <dbReference type="SAM" id="Phobius"/>
    </source>
</evidence>
<feature type="transmembrane region" description="Helical" evidence="2">
    <location>
        <begin position="36"/>
        <end position="58"/>
    </location>
</feature>
<protein>
    <submittedName>
        <fullName evidence="3">Uncharacterized protein</fullName>
    </submittedName>
</protein>
<reference evidence="3" key="1">
    <citation type="journal article" date="2021" name="Open Biol.">
        <title>Shared evolutionary footprints suggest mitochondrial oxidative damage underlies multiple complex I losses in fungi.</title>
        <authorList>
            <person name="Schikora-Tamarit M.A."/>
            <person name="Marcet-Houben M."/>
            <person name="Nosek J."/>
            <person name="Gabaldon T."/>
        </authorList>
    </citation>
    <scope>NUCLEOTIDE SEQUENCE</scope>
    <source>
        <strain evidence="3">CBS2887</strain>
    </source>
</reference>
<keyword evidence="2" id="KW-0812">Transmembrane</keyword>